<feature type="region of interest" description="Disordered" evidence="1">
    <location>
        <begin position="68"/>
        <end position="87"/>
    </location>
</feature>
<reference evidence="3 4" key="1">
    <citation type="submission" date="2024-07" db="EMBL/GenBank/DDBJ databases">
        <authorList>
            <person name="Akdeniz Z."/>
        </authorList>
    </citation>
    <scope>NUCLEOTIDE SEQUENCE [LARGE SCALE GENOMIC DNA]</scope>
</reference>
<keyword evidence="2" id="KW-0472">Membrane</keyword>
<feature type="transmembrane region" description="Helical" evidence="2">
    <location>
        <begin position="184"/>
        <end position="201"/>
    </location>
</feature>
<feature type="region of interest" description="Disordered" evidence="1">
    <location>
        <begin position="1"/>
        <end position="63"/>
    </location>
</feature>
<dbReference type="EMBL" id="CAXDID020000031">
    <property type="protein sequence ID" value="CAL5994138.1"/>
    <property type="molecule type" value="Genomic_DNA"/>
</dbReference>
<keyword evidence="2" id="KW-1133">Transmembrane helix</keyword>
<evidence type="ECO:0000313" key="3">
    <source>
        <dbReference type="EMBL" id="CAL5994138.1"/>
    </source>
</evidence>
<evidence type="ECO:0000256" key="2">
    <source>
        <dbReference type="SAM" id="Phobius"/>
    </source>
</evidence>
<sequence length="233" mass="26394">MTKFLDNDSMENEFDLPVNQSISLSQKPALDAEEEQAPAKPQELPPISSPLKNKSVVNNNQSFQQPAQNMNKSTVNNSPPPQPLQNNSLEKQKSIQNQGPIPFKTEYPESKLDLVLLILIILTSVLHFIALVMFLFNGTILYQNFWFTIVFCLISVLIVVSQFRIEGYRAWAEKNFRLLLRKSGNISFQVIICFIYPYTFTNTVNKAASVVMFVSAVCCVGSIILWSVKKIKK</sequence>
<dbReference type="Proteomes" id="UP001642409">
    <property type="component" value="Unassembled WGS sequence"/>
</dbReference>
<evidence type="ECO:0000256" key="1">
    <source>
        <dbReference type="SAM" id="MobiDB-lite"/>
    </source>
</evidence>
<comment type="caution">
    <text evidence="3">The sequence shown here is derived from an EMBL/GenBank/DDBJ whole genome shotgun (WGS) entry which is preliminary data.</text>
</comment>
<organism evidence="3 4">
    <name type="scientific">Hexamita inflata</name>
    <dbReference type="NCBI Taxonomy" id="28002"/>
    <lineage>
        <taxon>Eukaryota</taxon>
        <taxon>Metamonada</taxon>
        <taxon>Diplomonadida</taxon>
        <taxon>Hexamitidae</taxon>
        <taxon>Hexamitinae</taxon>
        <taxon>Hexamita</taxon>
    </lineage>
</organism>
<accession>A0ABP1HKB1</accession>
<feature type="transmembrane region" description="Helical" evidence="2">
    <location>
        <begin position="114"/>
        <end position="136"/>
    </location>
</feature>
<keyword evidence="4" id="KW-1185">Reference proteome</keyword>
<keyword evidence="2" id="KW-0812">Transmembrane</keyword>
<evidence type="ECO:0000313" key="4">
    <source>
        <dbReference type="Proteomes" id="UP001642409"/>
    </source>
</evidence>
<name>A0ABP1HKB1_9EUKA</name>
<proteinExistence type="predicted"/>
<feature type="transmembrane region" description="Helical" evidence="2">
    <location>
        <begin position="207"/>
        <end position="228"/>
    </location>
</feature>
<gene>
    <name evidence="3" type="ORF">HINF_LOCUS13405</name>
</gene>
<protein>
    <submittedName>
        <fullName evidence="3">Hypothetical_protein</fullName>
    </submittedName>
</protein>
<feature type="compositionally biased region" description="Polar residues" evidence="1">
    <location>
        <begin position="50"/>
        <end position="63"/>
    </location>
</feature>
<feature type="transmembrane region" description="Helical" evidence="2">
    <location>
        <begin position="142"/>
        <end position="163"/>
    </location>
</feature>